<dbReference type="PANTHER" id="PTHR21089">
    <property type="entry name" value="SHIKIMATE DEHYDROGENASE"/>
    <property type="match status" value="1"/>
</dbReference>
<dbReference type="Gene3D" id="3.40.50.10860">
    <property type="entry name" value="Leucine Dehydrogenase, chain A, domain 1"/>
    <property type="match status" value="1"/>
</dbReference>
<dbReference type="InterPro" id="IPR036291">
    <property type="entry name" value="NAD(P)-bd_dom_sf"/>
</dbReference>
<dbReference type="Pfam" id="PF08501">
    <property type="entry name" value="Shikimate_dh_N"/>
    <property type="match status" value="1"/>
</dbReference>
<dbReference type="InterPro" id="IPR022893">
    <property type="entry name" value="Shikimate_DH_fam"/>
</dbReference>
<dbReference type="CDD" id="cd01065">
    <property type="entry name" value="NAD_bind_Shikimate_DH"/>
    <property type="match status" value="1"/>
</dbReference>
<comment type="caution">
    <text evidence="5">The sequence shown here is derived from an EMBL/GenBank/DDBJ whole genome shotgun (WGS) entry which is preliminary data.</text>
</comment>
<dbReference type="SUPFAM" id="SSF53223">
    <property type="entry name" value="Aminoacid dehydrogenase-like, N-terminal domain"/>
    <property type="match status" value="1"/>
</dbReference>
<name>A0ABV9KCW2_9RHOB</name>
<dbReference type="SUPFAM" id="SSF51735">
    <property type="entry name" value="NAD(P)-binding Rossmann-fold domains"/>
    <property type="match status" value="1"/>
</dbReference>
<keyword evidence="3" id="KW-0057">Aromatic amino acid biosynthesis</keyword>
<dbReference type="InterPro" id="IPR013708">
    <property type="entry name" value="Shikimate_DH-bd_N"/>
</dbReference>
<dbReference type="Gene3D" id="3.40.50.720">
    <property type="entry name" value="NAD(P)-binding Rossmann-like Domain"/>
    <property type="match status" value="1"/>
</dbReference>
<dbReference type="Proteomes" id="UP001595973">
    <property type="component" value="Unassembled WGS sequence"/>
</dbReference>
<evidence type="ECO:0000313" key="6">
    <source>
        <dbReference type="Proteomes" id="UP001595973"/>
    </source>
</evidence>
<comment type="pathway">
    <text evidence="1">Metabolic intermediate biosynthesis; chorismate biosynthesis; chorismate from D-erythrose 4-phosphate and phosphoenolpyruvate: step 4/7.</text>
</comment>
<keyword evidence="6" id="KW-1185">Reference proteome</keyword>
<evidence type="ECO:0000256" key="1">
    <source>
        <dbReference type="ARBA" id="ARBA00004871"/>
    </source>
</evidence>
<evidence type="ECO:0000313" key="5">
    <source>
        <dbReference type="EMBL" id="MFC4668050.1"/>
    </source>
</evidence>
<organism evidence="5 6">
    <name type="scientific">Seohaeicola nanhaiensis</name>
    <dbReference type="NCBI Taxonomy" id="1387282"/>
    <lineage>
        <taxon>Bacteria</taxon>
        <taxon>Pseudomonadati</taxon>
        <taxon>Pseudomonadota</taxon>
        <taxon>Alphaproteobacteria</taxon>
        <taxon>Rhodobacterales</taxon>
        <taxon>Roseobacteraceae</taxon>
        <taxon>Seohaeicola</taxon>
    </lineage>
</organism>
<accession>A0ABV9KCW2</accession>
<dbReference type="EMBL" id="JBHSGI010000002">
    <property type="protein sequence ID" value="MFC4668050.1"/>
    <property type="molecule type" value="Genomic_DNA"/>
</dbReference>
<evidence type="ECO:0000259" key="4">
    <source>
        <dbReference type="Pfam" id="PF08501"/>
    </source>
</evidence>
<dbReference type="PANTHER" id="PTHR21089:SF1">
    <property type="entry name" value="BIFUNCTIONAL 3-DEHYDROQUINATE DEHYDRATASE_SHIKIMATE DEHYDROGENASE, CHLOROPLASTIC"/>
    <property type="match status" value="1"/>
</dbReference>
<dbReference type="InterPro" id="IPR046346">
    <property type="entry name" value="Aminoacid_DH-like_N_sf"/>
</dbReference>
<keyword evidence="3" id="KW-0028">Amino-acid biosynthesis</keyword>
<dbReference type="RefSeq" id="WP_380716289.1">
    <property type="nucleotide sequence ID" value="NZ_JBHSGI010000002.1"/>
</dbReference>
<sequence length="281" mass="29748">MTDTSLKLGLIGDNIAQSRAPVLHRLAGEQNHVQVTYERLVPRTLGQSFDEVFDTCAAQGYRGINITYPYKEVAAGRVTVDEPLVRAMGAVNTVIFTQTGAKGFNTDHSGFMAAYRSQRGARPTGTVLMIGSGGVGRAVAFGLAGLGTRSLRLVDREPAKAQALAAALQAAAPDMDISTWTSAEKAADGAAGLINCTPVGMVGYEGTPLVAPAMAGAEWAFDAVYTPTDTRFLQDARAAGLSIISGWELFFFQGVHAWALFSGLGLDEDRLRASLTETRSD</sequence>
<feature type="domain" description="Shikimate dehydrogenase substrate binding N-terminal" evidence="4">
    <location>
        <begin position="10"/>
        <end position="94"/>
    </location>
</feature>
<reference evidence="6" key="1">
    <citation type="journal article" date="2019" name="Int. J. Syst. Evol. Microbiol.">
        <title>The Global Catalogue of Microorganisms (GCM) 10K type strain sequencing project: providing services to taxonomists for standard genome sequencing and annotation.</title>
        <authorList>
            <consortium name="The Broad Institute Genomics Platform"/>
            <consortium name="The Broad Institute Genome Sequencing Center for Infectious Disease"/>
            <person name="Wu L."/>
            <person name="Ma J."/>
        </authorList>
    </citation>
    <scope>NUCLEOTIDE SEQUENCE [LARGE SCALE GENOMIC DNA]</scope>
    <source>
        <strain evidence="6">CGMCC 4.7283</strain>
    </source>
</reference>
<protein>
    <submittedName>
        <fullName evidence="5">Shikimate dehydrogenase family protein</fullName>
    </submittedName>
</protein>
<proteinExistence type="predicted"/>
<evidence type="ECO:0000256" key="2">
    <source>
        <dbReference type="ARBA" id="ARBA00023002"/>
    </source>
</evidence>
<evidence type="ECO:0000256" key="3">
    <source>
        <dbReference type="ARBA" id="ARBA00023141"/>
    </source>
</evidence>
<gene>
    <name evidence="5" type="ORF">ACFO5X_05740</name>
</gene>
<keyword evidence="2" id="KW-0560">Oxidoreductase</keyword>